<dbReference type="EC" id="3.5.1.122" evidence="3"/>
<feature type="domain" description="Protein N-terminal glutamine amidohydrolase alpha beta roll" evidence="8">
    <location>
        <begin position="11"/>
        <end position="169"/>
    </location>
</feature>
<comment type="subunit">
    <text evidence="2">Monomer.</text>
</comment>
<evidence type="ECO:0000256" key="7">
    <source>
        <dbReference type="ARBA" id="ARBA00048768"/>
    </source>
</evidence>
<organism evidence="9">
    <name type="scientific">hydrothermal vent metagenome</name>
    <dbReference type="NCBI Taxonomy" id="652676"/>
    <lineage>
        <taxon>unclassified sequences</taxon>
        <taxon>metagenomes</taxon>
        <taxon>ecological metagenomes</taxon>
    </lineage>
</organism>
<evidence type="ECO:0000256" key="2">
    <source>
        <dbReference type="ARBA" id="ARBA00011245"/>
    </source>
</evidence>
<reference evidence="9" key="1">
    <citation type="submission" date="2018-06" db="EMBL/GenBank/DDBJ databases">
        <authorList>
            <person name="Zhirakovskaya E."/>
        </authorList>
    </citation>
    <scope>NUCLEOTIDE SEQUENCE</scope>
</reference>
<evidence type="ECO:0000313" key="9">
    <source>
        <dbReference type="EMBL" id="VAW63588.1"/>
    </source>
</evidence>
<dbReference type="EMBL" id="UOFH01000253">
    <property type="protein sequence ID" value="VAW63588.1"/>
    <property type="molecule type" value="Genomic_DNA"/>
</dbReference>
<evidence type="ECO:0000259" key="8">
    <source>
        <dbReference type="Pfam" id="PF09764"/>
    </source>
</evidence>
<comment type="catalytic activity">
    <reaction evidence="7">
        <text>N-terminal L-glutaminyl-[protein] + H2O = N-terminal L-glutamyl-[protein] + NH4(+)</text>
        <dbReference type="Rhea" id="RHEA:50680"/>
        <dbReference type="Rhea" id="RHEA-COMP:12668"/>
        <dbReference type="Rhea" id="RHEA-COMP:12777"/>
        <dbReference type="ChEBI" id="CHEBI:15377"/>
        <dbReference type="ChEBI" id="CHEBI:28938"/>
        <dbReference type="ChEBI" id="CHEBI:64721"/>
        <dbReference type="ChEBI" id="CHEBI:64722"/>
        <dbReference type="EC" id="3.5.1.122"/>
    </reaction>
</comment>
<dbReference type="GO" id="GO:0005634">
    <property type="term" value="C:nucleus"/>
    <property type="evidence" value="ECO:0007669"/>
    <property type="project" value="TreeGrafter"/>
</dbReference>
<evidence type="ECO:0000256" key="6">
    <source>
        <dbReference type="ARBA" id="ARBA00029677"/>
    </source>
</evidence>
<comment type="similarity">
    <text evidence="1">Belongs to the NTAQ1 family.</text>
</comment>
<dbReference type="InterPro" id="IPR023128">
    <property type="entry name" value="Prot_N_Gln_amidohydro_ab_roll"/>
</dbReference>
<dbReference type="GO" id="GO:0008418">
    <property type="term" value="F:protein-N-terminal asparagine amidohydrolase activity"/>
    <property type="evidence" value="ECO:0007669"/>
    <property type="project" value="InterPro"/>
</dbReference>
<dbReference type="Pfam" id="PF09764">
    <property type="entry name" value="Nt_Gln_amidase"/>
    <property type="match status" value="1"/>
</dbReference>
<keyword evidence="5" id="KW-0378">Hydrolase</keyword>
<dbReference type="PANTHER" id="PTHR13035">
    <property type="entry name" value="PROTEIN N-TERMINAL GLUTAMINE AMIDOHYDROLASE"/>
    <property type="match status" value="1"/>
</dbReference>
<protein>
    <recommendedName>
        <fullName evidence="4">Protein N-terminal glutamine amidohydrolase</fullName>
        <ecNumber evidence="3">3.5.1.122</ecNumber>
    </recommendedName>
    <alternativeName>
        <fullName evidence="6">Protein NH2-terminal glutamine deamidase</fullName>
    </alternativeName>
</protein>
<evidence type="ECO:0000256" key="1">
    <source>
        <dbReference type="ARBA" id="ARBA00008985"/>
    </source>
</evidence>
<name>A0A3B0X5I9_9ZZZZ</name>
<dbReference type="InterPro" id="IPR037132">
    <property type="entry name" value="N_Gln_amidohydro_ab_roll_sf"/>
</dbReference>
<evidence type="ECO:0000256" key="3">
    <source>
        <dbReference type="ARBA" id="ARBA00012718"/>
    </source>
</evidence>
<sequence>MQKSDSTSYIYTRLFCEENIWKLVELLYMNKIAKPIDVLFLLNETNSIALYNQNQAESNTPVIWDYHVILCAEQEGEIIIYDFDSHCGFPTNITDYFNSTFPSHSKLFETYQPLIKLICADYFFKHFFSDRHHMIGLIDENEFPKYEIITPIKSLEKLTLDQCRNTQHFISNKKMMQPSEYLNSITKT</sequence>
<proteinExistence type="inferred from homology"/>
<dbReference type="PANTHER" id="PTHR13035:SF0">
    <property type="entry name" value="PROTEIN N-TERMINAL GLUTAMINE AMIDOHYDROLASE"/>
    <property type="match status" value="1"/>
</dbReference>
<evidence type="ECO:0000256" key="4">
    <source>
        <dbReference type="ARBA" id="ARBA00021247"/>
    </source>
</evidence>
<dbReference type="AlphaFoldDB" id="A0A3B0X5I9"/>
<accession>A0A3B0X5I9</accession>
<dbReference type="GO" id="GO:0070773">
    <property type="term" value="F:protein-N-terminal glutamine amidohydrolase activity"/>
    <property type="evidence" value="ECO:0007669"/>
    <property type="project" value="UniProtKB-EC"/>
</dbReference>
<evidence type="ECO:0000256" key="5">
    <source>
        <dbReference type="ARBA" id="ARBA00022801"/>
    </source>
</evidence>
<gene>
    <name evidence="9" type="ORF">MNBD_GAMMA08-105</name>
</gene>
<dbReference type="GO" id="GO:0005829">
    <property type="term" value="C:cytosol"/>
    <property type="evidence" value="ECO:0007669"/>
    <property type="project" value="TreeGrafter"/>
</dbReference>
<dbReference type="InterPro" id="IPR039733">
    <property type="entry name" value="NTAQ1"/>
</dbReference>
<dbReference type="Gene3D" id="3.10.620.10">
    <property type="entry name" value="Protein N-terminal glutamine amidohydrolase, alpha beta roll"/>
    <property type="match status" value="1"/>
</dbReference>